<keyword evidence="3" id="KW-0820">tRNA-binding</keyword>
<comment type="catalytic activity">
    <reaction evidence="10">
        <text>a 5,6-dihydrouridine in tRNA + NADP(+) = a uridine in tRNA + NADPH + H(+)</text>
        <dbReference type="Rhea" id="RHEA:23624"/>
        <dbReference type="Rhea" id="RHEA-COMP:13339"/>
        <dbReference type="Rhea" id="RHEA-COMP:13887"/>
        <dbReference type="ChEBI" id="CHEBI:15378"/>
        <dbReference type="ChEBI" id="CHEBI:57783"/>
        <dbReference type="ChEBI" id="CHEBI:58349"/>
        <dbReference type="ChEBI" id="CHEBI:65315"/>
        <dbReference type="ChEBI" id="CHEBI:74443"/>
    </reaction>
</comment>
<accession>A0A9X4MHS0</accession>
<evidence type="ECO:0000256" key="10">
    <source>
        <dbReference type="ARBA" id="ARBA00048205"/>
    </source>
</evidence>
<feature type="binding site" evidence="14">
    <location>
        <position position="95"/>
    </location>
    <ligand>
        <name>FMN</name>
        <dbReference type="ChEBI" id="CHEBI:58210"/>
    </ligand>
</feature>
<evidence type="ECO:0000256" key="3">
    <source>
        <dbReference type="ARBA" id="ARBA00022555"/>
    </source>
</evidence>
<dbReference type="Pfam" id="PF01207">
    <property type="entry name" value="Dus"/>
    <property type="match status" value="1"/>
</dbReference>
<keyword evidence="7" id="KW-0521">NADP</keyword>
<dbReference type="SUPFAM" id="SSF51395">
    <property type="entry name" value="FMN-linked oxidoreductases"/>
    <property type="match status" value="1"/>
</dbReference>
<keyword evidence="17" id="KW-1185">Reference proteome</keyword>
<dbReference type="NCBIfam" id="TIGR00737">
    <property type="entry name" value="nifR3_yhdG"/>
    <property type="match status" value="1"/>
</dbReference>
<evidence type="ECO:0000256" key="6">
    <source>
        <dbReference type="ARBA" id="ARBA00022694"/>
    </source>
</evidence>
<dbReference type="EMBL" id="JAPHEH010000001">
    <property type="protein sequence ID" value="MDG4476460.1"/>
    <property type="molecule type" value="Genomic_DNA"/>
</dbReference>
<organism evidence="16 17">
    <name type="scientific">Thiovibrio frasassiensis</name>
    <dbReference type="NCBI Taxonomy" id="2984131"/>
    <lineage>
        <taxon>Bacteria</taxon>
        <taxon>Pseudomonadati</taxon>
        <taxon>Thermodesulfobacteriota</taxon>
        <taxon>Desulfobulbia</taxon>
        <taxon>Desulfobulbales</taxon>
        <taxon>Thiovibrionaceae</taxon>
        <taxon>Thiovibrio</taxon>
    </lineage>
</organism>
<evidence type="ECO:0000256" key="4">
    <source>
        <dbReference type="ARBA" id="ARBA00022630"/>
    </source>
</evidence>
<sequence length="339" mass="36739">MLSLSKHFSYESINLAPFILSLTSMFSIGPLRLDNPFIAAPLAGYSDLAFRLLCREFGASLCFSEMISCHGLHYRQQNTLDLLRTVPTERPVAMQLFGSEPELMGEAAAILAEYPIDCIDINMGCPARKVIKKGAGCYLMKLPSLAAKIIRAVVQGSSLPVTVKFRSGWDHKTITACDFAKMAEDNGAAAITVHARTWSDGFSGTADWRIIHQVKEAVSIPVIGNGDVQSHGDGLRMLAETGCDGVMIGRAALGAPWIFSADAPEIPSLAFRIAALNRHLALIAKHQPNTPPSQIKNHAGRYFKGVVGGAEIRRQIFNQTSYAALKELIASFANLPPTE</sequence>
<dbReference type="EC" id="1.3.1.-" evidence="12"/>
<dbReference type="InterPro" id="IPR035587">
    <property type="entry name" value="DUS-like_FMN-bd"/>
</dbReference>
<keyword evidence="5 12" id="KW-0288">FMN</keyword>
<evidence type="ECO:0000313" key="17">
    <source>
        <dbReference type="Proteomes" id="UP001154240"/>
    </source>
</evidence>
<dbReference type="Gene3D" id="1.10.1200.80">
    <property type="entry name" value="Putative flavin oxidoreducatase, domain 2"/>
    <property type="match status" value="1"/>
</dbReference>
<comment type="catalytic activity">
    <reaction evidence="11">
        <text>a 5,6-dihydrouridine in tRNA + NAD(+) = a uridine in tRNA + NADH + H(+)</text>
        <dbReference type="Rhea" id="RHEA:54452"/>
        <dbReference type="Rhea" id="RHEA-COMP:13339"/>
        <dbReference type="Rhea" id="RHEA-COMP:13887"/>
        <dbReference type="ChEBI" id="CHEBI:15378"/>
        <dbReference type="ChEBI" id="CHEBI:57540"/>
        <dbReference type="ChEBI" id="CHEBI:57945"/>
        <dbReference type="ChEBI" id="CHEBI:65315"/>
        <dbReference type="ChEBI" id="CHEBI:74443"/>
    </reaction>
</comment>
<dbReference type="InterPro" id="IPR004652">
    <property type="entry name" value="DusB-like"/>
</dbReference>
<reference evidence="16" key="2">
    <citation type="submission" date="2022-10" db="EMBL/GenBank/DDBJ databases">
        <authorList>
            <person name="Aronson H.S."/>
        </authorList>
    </citation>
    <scope>NUCLEOTIDE SEQUENCE</scope>
    <source>
        <strain evidence="16">RS19-109</strain>
    </source>
</reference>
<dbReference type="PROSITE" id="PS01136">
    <property type="entry name" value="UPF0034"/>
    <property type="match status" value="1"/>
</dbReference>
<dbReference type="GO" id="GO:0017150">
    <property type="term" value="F:tRNA dihydrouridine synthase activity"/>
    <property type="evidence" value="ECO:0007669"/>
    <property type="project" value="InterPro"/>
</dbReference>
<proteinExistence type="inferred from homology"/>
<dbReference type="GO" id="GO:0050660">
    <property type="term" value="F:flavin adenine dinucleotide binding"/>
    <property type="evidence" value="ECO:0007669"/>
    <property type="project" value="InterPro"/>
</dbReference>
<dbReference type="Gene3D" id="3.20.20.70">
    <property type="entry name" value="Aldolase class I"/>
    <property type="match status" value="1"/>
</dbReference>
<protein>
    <recommendedName>
        <fullName evidence="12">tRNA-dihydrouridine synthase</fullName>
        <ecNumber evidence="12">1.3.1.-</ecNumber>
    </recommendedName>
</protein>
<evidence type="ECO:0000256" key="9">
    <source>
        <dbReference type="ARBA" id="ARBA00023002"/>
    </source>
</evidence>
<feature type="active site" description="Proton donor" evidence="13">
    <location>
        <position position="125"/>
    </location>
</feature>
<evidence type="ECO:0000256" key="11">
    <source>
        <dbReference type="ARBA" id="ARBA00048802"/>
    </source>
</evidence>
<dbReference type="GO" id="GO:0000049">
    <property type="term" value="F:tRNA binding"/>
    <property type="evidence" value="ECO:0007669"/>
    <property type="project" value="UniProtKB-KW"/>
</dbReference>
<dbReference type="Proteomes" id="UP001154240">
    <property type="component" value="Unassembled WGS sequence"/>
</dbReference>
<dbReference type="PANTHER" id="PTHR45846:SF1">
    <property type="entry name" value="TRNA-DIHYDROURIDINE(47) SYNTHASE [NAD(P)(+)]-LIKE"/>
    <property type="match status" value="1"/>
</dbReference>
<dbReference type="PIRSF" id="PIRSF006621">
    <property type="entry name" value="Dus"/>
    <property type="match status" value="1"/>
</dbReference>
<keyword evidence="6 12" id="KW-0819">tRNA processing</keyword>
<evidence type="ECO:0000256" key="12">
    <source>
        <dbReference type="PIRNR" id="PIRNR006621"/>
    </source>
</evidence>
<name>A0A9X4MHS0_9BACT</name>
<feature type="binding site" evidence="14">
    <location>
        <position position="164"/>
    </location>
    <ligand>
        <name>FMN</name>
        <dbReference type="ChEBI" id="CHEBI:58210"/>
    </ligand>
</feature>
<reference evidence="16" key="1">
    <citation type="journal article" date="2022" name="bioRxiv">
        <title>Thiovibrio frasassiensisgen. nov., sp. nov., an autotrophic, elemental sulfur disproportionating bacterium isolated from sulfidic karst sediment, and proposal of Thiovibrionaceae fam. nov.</title>
        <authorList>
            <person name="Aronson H."/>
            <person name="Thomas C."/>
            <person name="Bhattacharyya M."/>
            <person name="Eckstein S."/>
            <person name="Jensen S."/>
            <person name="Barco R."/>
            <person name="Macalady J."/>
            <person name="Amend J."/>
        </authorList>
    </citation>
    <scope>NUCLEOTIDE SEQUENCE</scope>
    <source>
        <strain evidence="16">RS19-109</strain>
    </source>
</reference>
<evidence type="ECO:0000256" key="5">
    <source>
        <dbReference type="ARBA" id="ARBA00022643"/>
    </source>
</evidence>
<dbReference type="PANTHER" id="PTHR45846">
    <property type="entry name" value="TRNA-DIHYDROURIDINE(47) SYNTHASE [NAD(P)(+)]-LIKE"/>
    <property type="match status" value="1"/>
</dbReference>
<comment type="similarity">
    <text evidence="12">Belongs to the dus family.</text>
</comment>
<evidence type="ECO:0000256" key="13">
    <source>
        <dbReference type="PIRSR" id="PIRSR006621-1"/>
    </source>
</evidence>
<comment type="cofactor">
    <cofactor evidence="1 12 14">
        <name>FMN</name>
        <dbReference type="ChEBI" id="CHEBI:58210"/>
    </cofactor>
</comment>
<evidence type="ECO:0000256" key="1">
    <source>
        <dbReference type="ARBA" id="ARBA00001917"/>
    </source>
</evidence>
<dbReference type="InterPro" id="IPR024036">
    <property type="entry name" value="tRNA-dHydroUridine_Synthase_C"/>
</dbReference>
<dbReference type="InterPro" id="IPR018517">
    <property type="entry name" value="tRNA_hU_synthase_CS"/>
</dbReference>
<keyword evidence="9 12" id="KW-0560">Oxidoreductase</keyword>
<evidence type="ECO:0000313" key="16">
    <source>
        <dbReference type="EMBL" id="MDG4476460.1"/>
    </source>
</evidence>
<evidence type="ECO:0000259" key="15">
    <source>
        <dbReference type="Pfam" id="PF01207"/>
    </source>
</evidence>
<keyword evidence="8" id="KW-0694">RNA-binding</keyword>
<feature type="binding site" evidence="14">
    <location>
        <begin position="249"/>
        <end position="250"/>
    </location>
    <ligand>
        <name>FMN</name>
        <dbReference type="ChEBI" id="CHEBI:58210"/>
    </ligand>
</feature>
<dbReference type="InterPro" id="IPR013785">
    <property type="entry name" value="Aldolase_TIM"/>
</dbReference>
<dbReference type="InterPro" id="IPR001269">
    <property type="entry name" value="DUS_fam"/>
</dbReference>
<feature type="domain" description="DUS-like FMN-binding" evidence="15">
    <location>
        <begin position="39"/>
        <end position="322"/>
    </location>
</feature>
<dbReference type="CDD" id="cd02801">
    <property type="entry name" value="DUS_like_FMN"/>
    <property type="match status" value="1"/>
</dbReference>
<feature type="binding site" evidence="14">
    <location>
        <position position="194"/>
    </location>
    <ligand>
        <name>FMN</name>
        <dbReference type="ChEBI" id="CHEBI:58210"/>
    </ligand>
</feature>
<evidence type="ECO:0000256" key="2">
    <source>
        <dbReference type="ARBA" id="ARBA00002790"/>
    </source>
</evidence>
<evidence type="ECO:0000256" key="14">
    <source>
        <dbReference type="PIRSR" id="PIRSR006621-2"/>
    </source>
</evidence>
<dbReference type="RefSeq" id="WP_307633427.1">
    <property type="nucleotide sequence ID" value="NZ_JAPHEH010000001.1"/>
</dbReference>
<evidence type="ECO:0000256" key="7">
    <source>
        <dbReference type="ARBA" id="ARBA00022857"/>
    </source>
</evidence>
<gene>
    <name evidence="16" type="primary">dusB</name>
    <name evidence="16" type="ORF">OLX77_09870</name>
</gene>
<keyword evidence="4 12" id="KW-0285">Flavoprotein</keyword>
<comment type="caution">
    <text evidence="16">The sequence shown here is derived from an EMBL/GenBank/DDBJ whole genome shotgun (WGS) entry which is preliminary data.</text>
</comment>
<keyword evidence="14" id="KW-0547">Nucleotide-binding</keyword>
<dbReference type="AlphaFoldDB" id="A0A9X4MHS0"/>
<evidence type="ECO:0000256" key="8">
    <source>
        <dbReference type="ARBA" id="ARBA00022884"/>
    </source>
</evidence>
<comment type="function">
    <text evidence="2 12">Catalyzes the synthesis of 5,6-dihydrouridine (D), a modified base found in the D-loop of most tRNAs, via the reduction of the C5-C6 double bond in target uridines.</text>
</comment>